<gene>
    <name evidence="1" type="ORF">SDC9_78406</name>
</gene>
<dbReference type="AlphaFoldDB" id="A0A644YU48"/>
<name>A0A644YU48_9ZZZZ</name>
<protein>
    <submittedName>
        <fullName evidence="1">Uncharacterized protein</fullName>
    </submittedName>
</protein>
<sequence>MKNRIPKDYIIRITKASTYFIFRNGPIKRLYEEGKLKDSDVKEMQKYMQNHLSYLYNVLLEENDLKKFDLIVATMDKFYINDNEEIQLEDDGFDNFYNKLFNEVIETINIKK</sequence>
<evidence type="ECO:0000313" key="1">
    <source>
        <dbReference type="EMBL" id="MPM31849.1"/>
    </source>
</evidence>
<proteinExistence type="predicted"/>
<comment type="caution">
    <text evidence="1">The sequence shown here is derived from an EMBL/GenBank/DDBJ whole genome shotgun (WGS) entry which is preliminary data.</text>
</comment>
<accession>A0A644YU48</accession>
<organism evidence="1">
    <name type="scientific">bioreactor metagenome</name>
    <dbReference type="NCBI Taxonomy" id="1076179"/>
    <lineage>
        <taxon>unclassified sequences</taxon>
        <taxon>metagenomes</taxon>
        <taxon>ecological metagenomes</taxon>
    </lineage>
</organism>
<reference evidence="1" key="1">
    <citation type="submission" date="2019-08" db="EMBL/GenBank/DDBJ databases">
        <authorList>
            <person name="Kucharzyk K."/>
            <person name="Murdoch R.W."/>
            <person name="Higgins S."/>
            <person name="Loffler F."/>
        </authorList>
    </citation>
    <scope>NUCLEOTIDE SEQUENCE</scope>
</reference>
<dbReference type="EMBL" id="VSSQ01006195">
    <property type="protein sequence ID" value="MPM31849.1"/>
    <property type="molecule type" value="Genomic_DNA"/>
</dbReference>